<reference evidence="2" key="1">
    <citation type="journal article" date="2019" name="Int. J. Syst. Evol. Microbiol.">
        <title>The Global Catalogue of Microorganisms (GCM) 10K type strain sequencing project: providing services to taxonomists for standard genome sequencing and annotation.</title>
        <authorList>
            <consortium name="The Broad Institute Genomics Platform"/>
            <consortium name="The Broad Institute Genome Sequencing Center for Infectious Disease"/>
            <person name="Wu L."/>
            <person name="Ma J."/>
        </authorList>
    </citation>
    <scope>NUCLEOTIDE SEQUENCE [LARGE SCALE GENOMIC DNA]</scope>
    <source>
        <strain evidence="2">CGMCC 4.7020</strain>
    </source>
</reference>
<accession>A0ABW3XLA4</accession>
<dbReference type="RefSeq" id="WP_381329217.1">
    <property type="nucleotide sequence ID" value="NZ_JBHTMM010000043.1"/>
</dbReference>
<protein>
    <submittedName>
        <fullName evidence="1">Uncharacterized protein</fullName>
    </submittedName>
</protein>
<gene>
    <name evidence="1" type="ORF">ACFQ5X_28735</name>
</gene>
<organism evidence="1 2">
    <name type="scientific">Streptomyces kaempferi</name>
    <dbReference type="NCBI Taxonomy" id="333725"/>
    <lineage>
        <taxon>Bacteria</taxon>
        <taxon>Bacillati</taxon>
        <taxon>Actinomycetota</taxon>
        <taxon>Actinomycetes</taxon>
        <taxon>Kitasatosporales</taxon>
        <taxon>Streptomycetaceae</taxon>
        <taxon>Streptomyces</taxon>
    </lineage>
</organism>
<sequence>MAADRVAVIAEAMRLVESGEAVLPEAPGPLVIHDRMERGKDGAGRVGFVAFKTAQRIVAENSGEQ</sequence>
<dbReference type="EMBL" id="JBHTMM010000043">
    <property type="protein sequence ID" value="MFD1309834.1"/>
    <property type="molecule type" value="Genomic_DNA"/>
</dbReference>
<dbReference type="Proteomes" id="UP001597058">
    <property type="component" value="Unassembled WGS sequence"/>
</dbReference>
<keyword evidence="2" id="KW-1185">Reference proteome</keyword>
<comment type="caution">
    <text evidence="1">The sequence shown here is derived from an EMBL/GenBank/DDBJ whole genome shotgun (WGS) entry which is preliminary data.</text>
</comment>
<evidence type="ECO:0000313" key="1">
    <source>
        <dbReference type="EMBL" id="MFD1309834.1"/>
    </source>
</evidence>
<proteinExistence type="predicted"/>
<name>A0ABW3XLA4_9ACTN</name>
<evidence type="ECO:0000313" key="2">
    <source>
        <dbReference type="Proteomes" id="UP001597058"/>
    </source>
</evidence>